<name>K0USB4_MYCVA</name>
<keyword evidence="3" id="KW-1185">Reference proteome</keyword>
<evidence type="ECO:0000313" key="2">
    <source>
        <dbReference type="EMBL" id="EJZ05458.1"/>
    </source>
</evidence>
<dbReference type="eggNOG" id="ENOG50347YG">
    <property type="taxonomic scope" value="Bacteria"/>
</dbReference>
<feature type="transmembrane region" description="Helical" evidence="1">
    <location>
        <begin position="111"/>
        <end position="137"/>
    </location>
</feature>
<dbReference type="PATRIC" id="fig|1194972.3.peg.4993"/>
<keyword evidence="1" id="KW-0472">Membrane</keyword>
<keyword evidence="1" id="KW-0812">Transmembrane</keyword>
<gene>
    <name evidence="2" type="ORF">MVAC_25080</name>
</gene>
<feature type="transmembrane region" description="Helical" evidence="1">
    <location>
        <begin position="53"/>
        <end position="74"/>
    </location>
</feature>
<accession>K0USB4</accession>
<sequence length="139" mass="14814">MPRGDRGPGPHLRAAVDQQLTGLPGARTGTPPAMSNDRDFVEKRFNQPGEYRAAVTYALVVVVLAAIAFAVYAFGDRSSVFSASLVPVFLFAGGVGALLRTYRQWKAGNGWTAWQGAAWFLLLLMLLTLAVPAAAAFSS</sequence>
<proteinExistence type="predicted"/>
<evidence type="ECO:0000313" key="3">
    <source>
        <dbReference type="Proteomes" id="UP000006072"/>
    </source>
</evidence>
<comment type="caution">
    <text evidence="2">The sequence shown here is derived from an EMBL/GenBank/DDBJ whole genome shotgun (WGS) entry which is preliminary data.</text>
</comment>
<protein>
    <recommendedName>
        <fullName evidence="4">Transmembrane protein</fullName>
    </recommendedName>
</protein>
<evidence type="ECO:0008006" key="4">
    <source>
        <dbReference type="Google" id="ProtNLM"/>
    </source>
</evidence>
<organism evidence="2 3">
    <name type="scientific">Mycolicibacterium vaccae ATCC 25954</name>
    <dbReference type="NCBI Taxonomy" id="1194972"/>
    <lineage>
        <taxon>Bacteria</taxon>
        <taxon>Bacillati</taxon>
        <taxon>Actinomycetota</taxon>
        <taxon>Actinomycetes</taxon>
        <taxon>Mycobacteriales</taxon>
        <taxon>Mycobacteriaceae</taxon>
        <taxon>Mycolicibacterium</taxon>
    </lineage>
</organism>
<dbReference type="HOGENOM" id="CLU_153180_0_0_11"/>
<feature type="transmembrane region" description="Helical" evidence="1">
    <location>
        <begin position="80"/>
        <end position="99"/>
    </location>
</feature>
<evidence type="ECO:0000256" key="1">
    <source>
        <dbReference type="SAM" id="Phobius"/>
    </source>
</evidence>
<dbReference type="AlphaFoldDB" id="K0USB4"/>
<reference evidence="2 3" key="1">
    <citation type="journal article" date="2012" name="J. Bacteriol.">
        <title>Complete Genome Sequence of Mycobacterium vaccae Type Strain ATCC 25954.</title>
        <authorList>
            <person name="Ho Y.S."/>
            <person name="Adroub S.A."/>
            <person name="Abadi M."/>
            <person name="Al Alwan B."/>
            <person name="Alkhateeb R."/>
            <person name="Gao G."/>
            <person name="Ragab A."/>
            <person name="Ali S."/>
            <person name="van Soolingen D."/>
            <person name="Bitter W."/>
            <person name="Pain A."/>
            <person name="Abdallah A.M."/>
        </authorList>
    </citation>
    <scope>NUCLEOTIDE SEQUENCE [LARGE SCALE GENOMIC DNA]</scope>
    <source>
        <strain evidence="2 3">ATCC 25954</strain>
    </source>
</reference>
<dbReference type="Proteomes" id="UP000006072">
    <property type="component" value="Unassembled WGS sequence"/>
</dbReference>
<keyword evidence="1" id="KW-1133">Transmembrane helix</keyword>
<dbReference type="EMBL" id="ALQA01000079">
    <property type="protein sequence ID" value="EJZ05458.1"/>
    <property type="molecule type" value="Genomic_DNA"/>
</dbReference>